<dbReference type="EMBL" id="FM998779">
    <property type="protein sequence ID" value="CAX51423.1"/>
    <property type="molecule type" value="mRNA"/>
</dbReference>
<evidence type="ECO:0000256" key="3">
    <source>
        <dbReference type="SAM" id="Phobius"/>
    </source>
</evidence>
<feature type="domain" description="Single" evidence="4">
    <location>
        <begin position="41"/>
        <end position="107"/>
    </location>
</feature>
<dbReference type="InterPro" id="IPR029277">
    <property type="entry name" value="SVWC_dom"/>
</dbReference>
<dbReference type="AlphaFoldDB" id="C5J8B8"/>
<keyword evidence="3" id="KW-0812">Transmembrane</keyword>
<dbReference type="Pfam" id="PF15430">
    <property type="entry name" value="SVWC"/>
    <property type="match status" value="1"/>
</dbReference>
<proteinExistence type="evidence at transcript level"/>
<gene>
    <name evidence="5" type="primary">VPR</name>
</gene>
<organism evidence="5">
    <name type="scientific">Opisthacanthus cayaporum</name>
    <name type="common">South American scorpion</name>
    <dbReference type="NCBI Taxonomy" id="573324"/>
    <lineage>
        <taxon>Eukaryota</taxon>
        <taxon>Metazoa</taxon>
        <taxon>Ecdysozoa</taxon>
        <taxon>Arthropoda</taxon>
        <taxon>Chelicerata</taxon>
        <taxon>Arachnida</taxon>
        <taxon>Scorpiones</taxon>
        <taxon>Iurida</taxon>
        <taxon>Scorpionoidea</taxon>
        <taxon>Hemiscorpiidae</taxon>
        <taxon>Opisthacanthus</taxon>
    </lineage>
</organism>
<reference evidence="5" key="1">
    <citation type="journal article" date="2009" name="Toxicon">
        <title>Cloning and characterization of cDNA sequences encoding for new venom peptides of the Brazilian scorpion Opisthacanthus cayaporum.</title>
        <authorList>
            <person name="Silva E.C."/>
            <person name="Camargos T.S."/>
            <person name="Maranhao A.Q."/>
            <person name="Silva-Pereira I."/>
            <person name="Silva L.P."/>
            <person name="Possani L.D."/>
            <person name="Schwartz E.F."/>
        </authorList>
    </citation>
    <scope>NUCLEOTIDE SEQUENCE</scope>
    <source>
        <tissue evidence="5">Venom gland</tissue>
    </source>
</reference>
<evidence type="ECO:0000256" key="2">
    <source>
        <dbReference type="ARBA" id="ARBA00022525"/>
    </source>
</evidence>
<protein>
    <submittedName>
        <fullName evidence="5">Putative secreted protein</fullName>
    </submittedName>
</protein>
<dbReference type="SMART" id="SM01318">
    <property type="entry name" value="SVWC"/>
    <property type="match status" value="1"/>
</dbReference>
<sequence length="107" mass="12288">MPITRAVFYWVMLNVCIIFTFSSGYTYLRRQKYRACATSPCVDHLGNDHEYNDSWFQDERCEEHTCVEYHGIAYIQAYGCGVTDAAPGCKLERGKGSYPDCCEEEVC</sequence>
<evidence type="ECO:0000256" key="1">
    <source>
        <dbReference type="ARBA" id="ARBA00004613"/>
    </source>
</evidence>
<keyword evidence="3" id="KW-0472">Membrane</keyword>
<feature type="non-terminal residue" evidence="5">
    <location>
        <position position="107"/>
    </location>
</feature>
<comment type="subcellular location">
    <subcellularLocation>
        <location evidence="1">Secreted</location>
    </subcellularLocation>
</comment>
<name>C5J8B8_OPICY</name>
<evidence type="ECO:0000313" key="5">
    <source>
        <dbReference type="EMBL" id="CAX51423.1"/>
    </source>
</evidence>
<keyword evidence="3" id="KW-1133">Transmembrane helix</keyword>
<evidence type="ECO:0000259" key="4">
    <source>
        <dbReference type="SMART" id="SM01318"/>
    </source>
</evidence>
<feature type="transmembrane region" description="Helical" evidence="3">
    <location>
        <begin position="6"/>
        <end position="28"/>
    </location>
</feature>
<accession>C5J8B8</accession>
<dbReference type="GO" id="GO:0005576">
    <property type="term" value="C:extracellular region"/>
    <property type="evidence" value="ECO:0007669"/>
    <property type="project" value="UniProtKB-SubCell"/>
</dbReference>
<keyword evidence="2" id="KW-0964">Secreted</keyword>